<dbReference type="RefSeq" id="WP_186860636.1">
    <property type="nucleotide sequence ID" value="NZ_JACOOO010000037.1"/>
</dbReference>
<dbReference type="Proteomes" id="UP000596929">
    <property type="component" value="Unassembled WGS sequence"/>
</dbReference>
<keyword evidence="1" id="KW-1133">Transmembrane helix</keyword>
<reference evidence="2 3" key="1">
    <citation type="submission" date="2020-08" db="EMBL/GenBank/DDBJ databases">
        <title>Genome public.</title>
        <authorList>
            <person name="Liu C."/>
            <person name="Sun Q."/>
        </authorList>
    </citation>
    <scope>NUCLEOTIDE SEQUENCE [LARGE SCALE GENOMIC DNA]</scope>
    <source>
        <strain evidence="2 3">NSJ-6</strain>
    </source>
</reference>
<evidence type="ECO:0000313" key="2">
    <source>
        <dbReference type="EMBL" id="MBC5630234.1"/>
    </source>
</evidence>
<keyword evidence="1" id="KW-0812">Transmembrane</keyword>
<organism evidence="2 3">
    <name type="scientific">Clostridium hominis</name>
    <dbReference type="NCBI Taxonomy" id="2763036"/>
    <lineage>
        <taxon>Bacteria</taxon>
        <taxon>Bacillati</taxon>
        <taxon>Bacillota</taxon>
        <taxon>Clostridia</taxon>
        <taxon>Eubacteriales</taxon>
        <taxon>Clostridiaceae</taxon>
        <taxon>Clostridium</taxon>
    </lineage>
</organism>
<evidence type="ECO:0000313" key="3">
    <source>
        <dbReference type="Proteomes" id="UP000596929"/>
    </source>
</evidence>
<proteinExistence type="predicted"/>
<accession>A0ABR7DFP1</accession>
<keyword evidence="1" id="KW-0472">Membrane</keyword>
<comment type="caution">
    <text evidence="2">The sequence shown here is derived from an EMBL/GenBank/DDBJ whole genome shotgun (WGS) entry which is preliminary data.</text>
</comment>
<name>A0ABR7DFP1_9CLOT</name>
<protein>
    <submittedName>
        <fullName evidence="2">Uncharacterized protein</fullName>
    </submittedName>
</protein>
<feature type="transmembrane region" description="Helical" evidence="1">
    <location>
        <begin position="6"/>
        <end position="25"/>
    </location>
</feature>
<evidence type="ECO:0000256" key="1">
    <source>
        <dbReference type="SAM" id="Phobius"/>
    </source>
</evidence>
<keyword evidence="3" id="KW-1185">Reference proteome</keyword>
<sequence length="48" mass="5418">MISGESVLVFIGLGLILYFIIRQAVEDGMLSALKKYDDIKNKDNDIEE</sequence>
<gene>
    <name evidence="2" type="ORF">H8S20_15340</name>
</gene>
<dbReference type="EMBL" id="JACOOO010000037">
    <property type="protein sequence ID" value="MBC5630234.1"/>
    <property type="molecule type" value="Genomic_DNA"/>
</dbReference>